<dbReference type="Pfam" id="PF02321">
    <property type="entry name" value="OEP"/>
    <property type="match status" value="2"/>
</dbReference>
<evidence type="ECO:0000256" key="5">
    <source>
        <dbReference type="ARBA" id="ARBA00022692"/>
    </source>
</evidence>
<evidence type="ECO:0000256" key="4">
    <source>
        <dbReference type="ARBA" id="ARBA00022452"/>
    </source>
</evidence>
<dbReference type="InterPro" id="IPR003423">
    <property type="entry name" value="OMP_efflux"/>
</dbReference>
<feature type="signal peptide" evidence="9">
    <location>
        <begin position="1"/>
        <end position="21"/>
    </location>
</feature>
<evidence type="ECO:0000313" key="10">
    <source>
        <dbReference type="EMBL" id="SHK43674.1"/>
    </source>
</evidence>
<dbReference type="EMBL" id="FRAW01000006">
    <property type="protein sequence ID" value="SHK43674.1"/>
    <property type="molecule type" value="Genomic_DNA"/>
</dbReference>
<dbReference type="GO" id="GO:1990281">
    <property type="term" value="C:efflux pump complex"/>
    <property type="evidence" value="ECO:0007669"/>
    <property type="project" value="TreeGrafter"/>
</dbReference>
<dbReference type="Proteomes" id="UP000184275">
    <property type="component" value="Unassembled WGS sequence"/>
</dbReference>
<evidence type="ECO:0000256" key="3">
    <source>
        <dbReference type="ARBA" id="ARBA00022448"/>
    </source>
</evidence>
<comment type="subcellular location">
    <subcellularLocation>
        <location evidence="1">Cell outer membrane</location>
    </subcellularLocation>
</comment>
<dbReference type="InterPro" id="IPR051906">
    <property type="entry name" value="TolC-like"/>
</dbReference>
<protein>
    <submittedName>
        <fullName evidence="10">Outer membrane factor, OMF family</fullName>
    </submittedName>
</protein>
<evidence type="ECO:0000256" key="9">
    <source>
        <dbReference type="SAM" id="SignalP"/>
    </source>
</evidence>
<keyword evidence="11" id="KW-1185">Reference proteome</keyword>
<organism evidence="10 11">
    <name type="scientific">Fibrobacter intestinalis</name>
    <dbReference type="NCBI Taxonomy" id="28122"/>
    <lineage>
        <taxon>Bacteria</taxon>
        <taxon>Pseudomonadati</taxon>
        <taxon>Fibrobacterota</taxon>
        <taxon>Fibrobacteria</taxon>
        <taxon>Fibrobacterales</taxon>
        <taxon>Fibrobacteraceae</taxon>
        <taxon>Fibrobacter</taxon>
    </lineage>
</organism>
<evidence type="ECO:0000256" key="2">
    <source>
        <dbReference type="ARBA" id="ARBA00007613"/>
    </source>
</evidence>
<dbReference type="GO" id="GO:0009279">
    <property type="term" value="C:cell outer membrane"/>
    <property type="evidence" value="ECO:0007669"/>
    <property type="project" value="UniProtKB-SubCell"/>
</dbReference>
<dbReference type="PANTHER" id="PTHR30026:SF20">
    <property type="entry name" value="OUTER MEMBRANE PROTEIN TOLC"/>
    <property type="match status" value="1"/>
</dbReference>
<dbReference type="SUPFAM" id="SSF56954">
    <property type="entry name" value="Outer membrane efflux proteins (OEP)"/>
    <property type="match status" value="1"/>
</dbReference>
<gene>
    <name evidence="10" type="ORF">SAMN05720469_10648</name>
</gene>
<comment type="similarity">
    <text evidence="2">Belongs to the outer membrane factor (OMF) (TC 1.B.17) family.</text>
</comment>
<feature type="coiled-coil region" evidence="8">
    <location>
        <begin position="375"/>
        <end position="416"/>
    </location>
</feature>
<keyword evidence="9" id="KW-0732">Signal</keyword>
<evidence type="ECO:0000256" key="6">
    <source>
        <dbReference type="ARBA" id="ARBA00023136"/>
    </source>
</evidence>
<proteinExistence type="inferred from homology"/>
<evidence type="ECO:0000256" key="1">
    <source>
        <dbReference type="ARBA" id="ARBA00004442"/>
    </source>
</evidence>
<feature type="coiled-coil region" evidence="8">
    <location>
        <begin position="213"/>
        <end position="240"/>
    </location>
</feature>
<keyword evidence="5" id="KW-0812">Transmembrane</keyword>
<name>A0A1M6SFX2_9BACT</name>
<reference evidence="11" key="1">
    <citation type="submission" date="2016-11" db="EMBL/GenBank/DDBJ databases">
        <authorList>
            <person name="Varghese N."/>
            <person name="Submissions S."/>
        </authorList>
    </citation>
    <scope>NUCLEOTIDE SEQUENCE [LARGE SCALE GENOMIC DNA]</scope>
    <source>
        <strain evidence="11">UWOS</strain>
    </source>
</reference>
<evidence type="ECO:0000256" key="7">
    <source>
        <dbReference type="ARBA" id="ARBA00023237"/>
    </source>
</evidence>
<dbReference type="AlphaFoldDB" id="A0A1M6SFX2"/>
<dbReference type="RefSeq" id="WP_073303047.1">
    <property type="nucleotide sequence ID" value="NZ_FRAW01000006.1"/>
</dbReference>
<feature type="chain" id="PRO_5012522740" evidence="9">
    <location>
        <begin position="22"/>
        <end position="462"/>
    </location>
</feature>
<accession>A0A1M6SFX2</accession>
<keyword evidence="7" id="KW-0998">Cell outer membrane</keyword>
<keyword evidence="6" id="KW-0472">Membrane</keyword>
<dbReference type="GO" id="GO:0015562">
    <property type="term" value="F:efflux transmembrane transporter activity"/>
    <property type="evidence" value="ECO:0007669"/>
    <property type="project" value="InterPro"/>
</dbReference>
<keyword evidence="3" id="KW-0813">Transport</keyword>
<dbReference type="Gene3D" id="1.20.1600.10">
    <property type="entry name" value="Outer membrane efflux proteins (OEP)"/>
    <property type="match status" value="1"/>
</dbReference>
<keyword evidence="4" id="KW-1134">Transmembrane beta strand</keyword>
<keyword evidence="8" id="KW-0175">Coiled coil</keyword>
<dbReference type="GO" id="GO:0015288">
    <property type="term" value="F:porin activity"/>
    <property type="evidence" value="ECO:0007669"/>
    <property type="project" value="TreeGrafter"/>
</dbReference>
<sequence>MNRTVKLLILSSAVIAMPVFAKSAYTRDDAVRIALENSPDIKTAVQNLESAESQVTAAYGNALPTVDLSATYARTFGLNDVEKNSAISNMLDDAATKNEKLLAGILDNYSYALAAMGGYRWGTQIGITATQVLYAQGKVSAGTRIAKAYKRVNELNLETAKQDVRYNVENAFDELIYLDSAIGILQSTIDQLQENLDYVTQAVQSGLATELDLIRVQISMDELRTNLQKTQKNRVVARNALLNTMGLPWDAEAEFQGDLRDPKNGFAAPDTVMSNVRQRRRELAQLDESAKMYEENIDIEQGGYKPTLVLGGSITYQDGQNDFFKWSAPDWDKNISKKIYLNFSMNLFNGMQTREAVVQAKTDLRKTQIQKESAERGIQLEMESAKNTLEDAQNQIEIQQRRVDLAQKNLDMTEAAYKAGRETQLNFLDANMSLKNARLDYLSAIVDWNKAYNAMLKATGEY</sequence>
<evidence type="ECO:0000313" key="11">
    <source>
        <dbReference type="Proteomes" id="UP000184275"/>
    </source>
</evidence>
<evidence type="ECO:0000256" key="8">
    <source>
        <dbReference type="SAM" id="Coils"/>
    </source>
</evidence>
<dbReference type="PANTHER" id="PTHR30026">
    <property type="entry name" value="OUTER MEMBRANE PROTEIN TOLC"/>
    <property type="match status" value="1"/>
</dbReference>